<protein>
    <recommendedName>
        <fullName evidence="2">asparagine synthase (glutamine-hydrolyzing)</fullName>
        <ecNumber evidence="2">6.3.5.4</ecNumber>
    </recommendedName>
</protein>
<name>A0ABY0UIG3_9FLAO</name>
<sequence length="493" mass="57526">MDNLKFRRQFLLSPKLVEELSNWQVRKFGKSYLHVHPDLELNYVEIGNKTLILLGYWLSPHFCDKTNKDLLVEITKQVTYEKDFIEFLNKLVGRFVLIIKINDSFKVFHDACGLRTVYYSVNNNGIHLASQPELFKLIFSLVGNKERTEYFNSDYVKKTKEHWLPCGITLYNSVHQLLPNFYYNSDSNNQIRYWPNINQPIKTRTPEDGVKVMVDLMTKTMNCANVRFDIALAMTAGLDSRLLLSATKKISKDIFFYTLKYRNLTINSVDIKIPNTILTKLGFEHKVIDCTKKAEIQFLECYQNNTSNSHLDDWGTIASGIHKGFPKNRVAVRGNCVEIGRSAYFQKLKVNGDIKPDQLIGIVPGWRDLCFLNEYLSNWLKGVKQFEKYGYDIRDLFYMEHRVGSWQAQSQLEWDIAQEIFVPFNNREIIEVMLSVDSQYRNKQNYSFFTEAINLLWPEVLSEPINPISSKQRIRGFIKSILKSVGLFKMIKS</sequence>
<proteinExistence type="predicted"/>
<dbReference type="SUPFAM" id="SSF52402">
    <property type="entry name" value="Adenine nucleotide alpha hydrolases-like"/>
    <property type="match status" value="1"/>
</dbReference>
<dbReference type="InterPro" id="IPR051786">
    <property type="entry name" value="ASN_synthetase/amidase"/>
</dbReference>
<dbReference type="PANTHER" id="PTHR43284:SF1">
    <property type="entry name" value="ASPARAGINE SYNTHETASE"/>
    <property type="match status" value="1"/>
</dbReference>
<evidence type="ECO:0000256" key="1">
    <source>
        <dbReference type="ARBA" id="ARBA00005187"/>
    </source>
</evidence>
<dbReference type="RefSeq" id="WP_091605335.1">
    <property type="nucleotide sequence ID" value="NZ_LT629754.1"/>
</dbReference>
<dbReference type="InterPro" id="IPR029055">
    <property type="entry name" value="Ntn_hydrolases_N"/>
</dbReference>
<dbReference type="Gene3D" id="3.60.20.10">
    <property type="entry name" value="Glutamine Phosphoribosylpyrophosphate, subunit 1, domain 1"/>
    <property type="match status" value="1"/>
</dbReference>
<evidence type="ECO:0000313" key="5">
    <source>
        <dbReference type="Proteomes" id="UP000199574"/>
    </source>
</evidence>
<organism evidence="4 5">
    <name type="scientific">Maribacter dokdonensis</name>
    <dbReference type="NCBI Taxonomy" id="320912"/>
    <lineage>
        <taxon>Bacteria</taxon>
        <taxon>Pseudomonadati</taxon>
        <taxon>Bacteroidota</taxon>
        <taxon>Flavobacteriia</taxon>
        <taxon>Flavobacteriales</taxon>
        <taxon>Flavobacteriaceae</taxon>
        <taxon>Maribacter</taxon>
    </lineage>
</organism>
<gene>
    <name evidence="4" type="ORF">SAMN05192545_1949</name>
</gene>
<evidence type="ECO:0000256" key="3">
    <source>
        <dbReference type="ARBA" id="ARBA00048741"/>
    </source>
</evidence>
<dbReference type="EC" id="6.3.5.4" evidence="2"/>
<evidence type="ECO:0000313" key="4">
    <source>
        <dbReference type="EMBL" id="SDS73288.1"/>
    </source>
</evidence>
<dbReference type="GeneID" id="90591621"/>
<dbReference type="EMBL" id="LT629754">
    <property type="protein sequence ID" value="SDS73288.1"/>
    <property type="molecule type" value="Genomic_DNA"/>
</dbReference>
<dbReference type="Proteomes" id="UP000199574">
    <property type="component" value="Chromosome I"/>
</dbReference>
<reference evidence="4 5" key="1">
    <citation type="submission" date="2016-10" db="EMBL/GenBank/DDBJ databases">
        <authorList>
            <person name="Varghese N."/>
            <person name="Submissions S."/>
        </authorList>
    </citation>
    <scope>NUCLEOTIDE SEQUENCE [LARGE SCALE GENOMIC DNA]</scope>
    <source>
        <strain evidence="4 5">MAR_2009_60</strain>
    </source>
</reference>
<comment type="pathway">
    <text evidence="1">Amino-acid biosynthesis; L-asparagine biosynthesis; L-asparagine from L-aspartate (L-Gln route): step 1/1.</text>
</comment>
<comment type="catalytic activity">
    <reaction evidence="3">
        <text>L-aspartate + L-glutamine + ATP + H2O = L-asparagine + L-glutamate + AMP + diphosphate + H(+)</text>
        <dbReference type="Rhea" id="RHEA:12228"/>
        <dbReference type="ChEBI" id="CHEBI:15377"/>
        <dbReference type="ChEBI" id="CHEBI:15378"/>
        <dbReference type="ChEBI" id="CHEBI:29985"/>
        <dbReference type="ChEBI" id="CHEBI:29991"/>
        <dbReference type="ChEBI" id="CHEBI:30616"/>
        <dbReference type="ChEBI" id="CHEBI:33019"/>
        <dbReference type="ChEBI" id="CHEBI:58048"/>
        <dbReference type="ChEBI" id="CHEBI:58359"/>
        <dbReference type="ChEBI" id="CHEBI:456215"/>
        <dbReference type="EC" id="6.3.5.4"/>
    </reaction>
</comment>
<evidence type="ECO:0000256" key="2">
    <source>
        <dbReference type="ARBA" id="ARBA00012737"/>
    </source>
</evidence>
<accession>A0ABY0UIG3</accession>
<dbReference type="SUPFAM" id="SSF56235">
    <property type="entry name" value="N-terminal nucleophile aminohydrolases (Ntn hydrolases)"/>
    <property type="match status" value="1"/>
</dbReference>
<dbReference type="PANTHER" id="PTHR43284">
    <property type="entry name" value="ASPARAGINE SYNTHETASE (GLUTAMINE-HYDROLYZING)"/>
    <property type="match status" value="1"/>
</dbReference>
<keyword evidence="5" id="KW-1185">Reference proteome</keyword>